<proteinExistence type="predicted"/>
<dbReference type="GO" id="GO:0016758">
    <property type="term" value="F:hexosyltransferase activity"/>
    <property type="evidence" value="ECO:0007669"/>
    <property type="project" value="UniProtKB-ARBA"/>
</dbReference>
<dbReference type="Pfam" id="PF00535">
    <property type="entry name" value="Glycos_transf_2"/>
    <property type="match status" value="1"/>
</dbReference>
<dbReference type="PANTHER" id="PTHR22916">
    <property type="entry name" value="GLYCOSYLTRANSFERASE"/>
    <property type="match status" value="1"/>
</dbReference>
<dbReference type="OrthoDB" id="5291101at2"/>
<feature type="domain" description="Glycosyltransferase 2-like" evidence="1">
    <location>
        <begin position="6"/>
        <end position="144"/>
    </location>
</feature>
<dbReference type="SUPFAM" id="SSF53448">
    <property type="entry name" value="Nucleotide-diphospho-sugar transferases"/>
    <property type="match status" value="1"/>
</dbReference>
<dbReference type="RefSeq" id="WP_155447200.1">
    <property type="nucleotide sequence ID" value="NZ_JAOQNR010000017.1"/>
</dbReference>
<evidence type="ECO:0000259" key="1">
    <source>
        <dbReference type="Pfam" id="PF00535"/>
    </source>
</evidence>
<name>A0A6N8DTN7_RHOAC</name>
<dbReference type="InterPro" id="IPR029044">
    <property type="entry name" value="Nucleotide-diphossugar_trans"/>
</dbReference>
<sequence>MAAEFSIIIPTFRRPAQLRAALESVLAQDGVNIEVFVVDDSPEGSARDVVETLADSRVAYRKTPEPTGGRPSIVRNLAIAEASGDYLHFLDDDDLVPEGHYLRVKRAFLDHPDVGMVFGRIEPFGDCSPEQMAHERLYFSNAARNAAAWGRIGTRWGFVSEMLFGGTLLVCSAAVVRRACAVRLNGFDPTIRLMEDADFNTRMMRAFGALYLDDIVLKYRIGSPSLMHDPHPDAVQLAREREGRLQSRNRYRQERGSIEYYGLAALFVLNSLRRRSVNWMAKRAHPKPS</sequence>
<comment type="caution">
    <text evidence="2">The sequence shown here is derived from an EMBL/GenBank/DDBJ whole genome shotgun (WGS) entry which is preliminary data.</text>
</comment>
<evidence type="ECO:0000313" key="3">
    <source>
        <dbReference type="Proteomes" id="UP000439113"/>
    </source>
</evidence>
<dbReference type="CDD" id="cd00761">
    <property type="entry name" value="Glyco_tranf_GTA_type"/>
    <property type="match status" value="1"/>
</dbReference>
<gene>
    <name evidence="2" type="ORF">GJ654_16115</name>
</gene>
<dbReference type="PANTHER" id="PTHR22916:SF3">
    <property type="entry name" value="UDP-GLCNAC:BETAGAL BETA-1,3-N-ACETYLGLUCOSAMINYLTRANSFERASE-LIKE PROTEIN 1"/>
    <property type="match status" value="1"/>
</dbReference>
<organism evidence="2 3">
    <name type="scientific">Rhodoblastus acidophilus</name>
    <name type="common">Rhodopseudomonas acidophila</name>
    <dbReference type="NCBI Taxonomy" id="1074"/>
    <lineage>
        <taxon>Bacteria</taxon>
        <taxon>Pseudomonadati</taxon>
        <taxon>Pseudomonadota</taxon>
        <taxon>Alphaproteobacteria</taxon>
        <taxon>Hyphomicrobiales</taxon>
        <taxon>Rhodoblastaceae</taxon>
        <taxon>Rhodoblastus</taxon>
    </lineage>
</organism>
<dbReference type="AlphaFoldDB" id="A0A6N8DTN7"/>
<dbReference type="EMBL" id="WNKS01000017">
    <property type="protein sequence ID" value="MTV32511.1"/>
    <property type="molecule type" value="Genomic_DNA"/>
</dbReference>
<evidence type="ECO:0000313" key="2">
    <source>
        <dbReference type="EMBL" id="MTV32511.1"/>
    </source>
</evidence>
<dbReference type="InterPro" id="IPR001173">
    <property type="entry name" value="Glyco_trans_2-like"/>
</dbReference>
<keyword evidence="2" id="KW-0808">Transferase</keyword>
<dbReference type="Gene3D" id="3.90.550.10">
    <property type="entry name" value="Spore Coat Polysaccharide Biosynthesis Protein SpsA, Chain A"/>
    <property type="match status" value="1"/>
</dbReference>
<reference evidence="2 3" key="1">
    <citation type="submission" date="2019-11" db="EMBL/GenBank/DDBJ databases">
        <title>Whole-genome sequence of a Rhodoblastus acidophilus DSM 142.</title>
        <authorList>
            <person name="Kyndt J.A."/>
            <person name="Meyer T.E."/>
        </authorList>
    </citation>
    <scope>NUCLEOTIDE SEQUENCE [LARGE SCALE GENOMIC DNA]</scope>
    <source>
        <strain evidence="2 3">DSM 142</strain>
    </source>
</reference>
<dbReference type="Proteomes" id="UP000439113">
    <property type="component" value="Unassembled WGS sequence"/>
</dbReference>
<protein>
    <submittedName>
        <fullName evidence="2">Glycosyltransferase</fullName>
    </submittedName>
</protein>
<accession>A0A6N8DTN7</accession>